<evidence type="ECO:0000256" key="8">
    <source>
        <dbReference type="SAM" id="MobiDB-lite"/>
    </source>
</evidence>
<protein>
    <recommendedName>
        <fullName evidence="6">sterol esterase</fullName>
        <ecNumber evidence="6">3.1.1.13</ecNumber>
    </recommendedName>
</protein>
<evidence type="ECO:0000313" key="12">
    <source>
        <dbReference type="Proteomes" id="UP000279259"/>
    </source>
</evidence>
<evidence type="ECO:0000256" key="1">
    <source>
        <dbReference type="ARBA" id="ARBA00004370"/>
    </source>
</evidence>
<feature type="compositionally biased region" description="Polar residues" evidence="8">
    <location>
        <begin position="66"/>
        <end position="80"/>
    </location>
</feature>
<comment type="catalytic activity">
    <reaction evidence="7">
        <text>a sterol ester + H2O = a sterol + a fatty acid + H(+)</text>
        <dbReference type="Rhea" id="RHEA:10100"/>
        <dbReference type="ChEBI" id="CHEBI:15377"/>
        <dbReference type="ChEBI" id="CHEBI:15378"/>
        <dbReference type="ChEBI" id="CHEBI:15889"/>
        <dbReference type="ChEBI" id="CHEBI:28868"/>
        <dbReference type="ChEBI" id="CHEBI:35915"/>
        <dbReference type="EC" id="3.1.1.13"/>
    </reaction>
</comment>
<feature type="region of interest" description="Disordered" evidence="8">
    <location>
        <begin position="1"/>
        <end position="91"/>
    </location>
</feature>
<evidence type="ECO:0000256" key="5">
    <source>
        <dbReference type="ARBA" id="ARBA00023136"/>
    </source>
</evidence>
<dbReference type="SUPFAM" id="SSF53474">
    <property type="entry name" value="alpha/beta-Hydrolases"/>
    <property type="match status" value="1"/>
</dbReference>
<evidence type="ECO:0000256" key="2">
    <source>
        <dbReference type="ARBA" id="ARBA00008645"/>
    </source>
</evidence>
<comment type="subcellular location">
    <subcellularLocation>
        <location evidence="1">Membrane</location>
    </subcellularLocation>
</comment>
<evidence type="ECO:0000256" key="9">
    <source>
        <dbReference type="SAM" id="Phobius"/>
    </source>
</evidence>
<dbReference type="FunFam" id="3.40.50.1820:FF:000108">
    <property type="entry name" value="Lipid particle protein"/>
    <property type="match status" value="1"/>
</dbReference>
<proteinExistence type="inferred from homology"/>
<reference evidence="11 12" key="1">
    <citation type="submission" date="2018-11" db="EMBL/GenBank/DDBJ databases">
        <title>Genome sequence of Saitozyma podzolica DSM 27192.</title>
        <authorList>
            <person name="Aliyu H."/>
            <person name="Gorte O."/>
            <person name="Ochsenreither K."/>
        </authorList>
    </citation>
    <scope>NUCLEOTIDE SEQUENCE [LARGE SCALE GENOMIC DNA]</scope>
    <source>
        <strain evidence="11 12">DSM 27192</strain>
    </source>
</reference>
<evidence type="ECO:0000256" key="7">
    <source>
        <dbReference type="ARBA" id="ARBA00051395"/>
    </source>
</evidence>
<dbReference type="Proteomes" id="UP000279259">
    <property type="component" value="Unassembled WGS sequence"/>
</dbReference>
<keyword evidence="12" id="KW-1185">Reference proteome</keyword>
<feature type="transmembrane region" description="Helical" evidence="9">
    <location>
        <begin position="529"/>
        <end position="550"/>
    </location>
</feature>
<dbReference type="GO" id="GO:0016125">
    <property type="term" value="P:sterol metabolic process"/>
    <property type="evidence" value="ECO:0007669"/>
    <property type="project" value="UniProtKB-ARBA"/>
</dbReference>
<evidence type="ECO:0000256" key="6">
    <source>
        <dbReference type="ARBA" id="ARBA00039150"/>
    </source>
</evidence>
<dbReference type="Gene3D" id="3.40.50.1820">
    <property type="entry name" value="alpha/beta hydrolase"/>
    <property type="match status" value="1"/>
</dbReference>
<dbReference type="GO" id="GO:0016020">
    <property type="term" value="C:membrane"/>
    <property type="evidence" value="ECO:0007669"/>
    <property type="project" value="UniProtKB-SubCell"/>
</dbReference>
<feature type="domain" description="Partial AB-hydrolase lipase" evidence="10">
    <location>
        <begin position="308"/>
        <end position="368"/>
    </location>
</feature>
<dbReference type="EMBL" id="RSCD01000022">
    <property type="protein sequence ID" value="RSH84047.1"/>
    <property type="molecule type" value="Genomic_DNA"/>
</dbReference>
<comment type="similarity">
    <text evidence="2">Belongs to the AB hydrolase superfamily.</text>
</comment>
<feature type="compositionally biased region" description="Low complexity" evidence="8">
    <location>
        <begin position="181"/>
        <end position="196"/>
    </location>
</feature>
<dbReference type="PANTHER" id="PTHR11005">
    <property type="entry name" value="LYSOSOMAL ACID LIPASE-RELATED"/>
    <property type="match status" value="1"/>
</dbReference>
<feature type="transmembrane region" description="Helical" evidence="9">
    <location>
        <begin position="475"/>
        <end position="494"/>
    </location>
</feature>
<keyword evidence="5 9" id="KW-0472">Membrane</keyword>
<dbReference type="AlphaFoldDB" id="A0A427XZ10"/>
<name>A0A427XZ10_9TREE</name>
<dbReference type="Pfam" id="PF04083">
    <property type="entry name" value="Abhydro_lipase"/>
    <property type="match status" value="1"/>
</dbReference>
<keyword evidence="9" id="KW-0812">Transmembrane</keyword>
<gene>
    <name evidence="11" type="ORF">EHS25_005292</name>
</gene>
<dbReference type="STRING" id="1890683.A0A427XZ10"/>
<feature type="transmembrane region" description="Helical" evidence="9">
    <location>
        <begin position="249"/>
        <end position="267"/>
    </location>
</feature>
<evidence type="ECO:0000256" key="4">
    <source>
        <dbReference type="ARBA" id="ARBA00023098"/>
    </source>
</evidence>
<feature type="compositionally biased region" description="Low complexity" evidence="8">
    <location>
        <begin position="1"/>
        <end position="17"/>
    </location>
</feature>
<feature type="region of interest" description="Disordered" evidence="8">
    <location>
        <begin position="165"/>
        <end position="196"/>
    </location>
</feature>
<dbReference type="GO" id="GO:0004771">
    <property type="term" value="F:sterol ester esterase activity"/>
    <property type="evidence" value="ECO:0007669"/>
    <property type="project" value="UniProtKB-EC"/>
</dbReference>
<evidence type="ECO:0000256" key="3">
    <source>
        <dbReference type="ARBA" id="ARBA00022801"/>
    </source>
</evidence>
<dbReference type="InterPro" id="IPR029058">
    <property type="entry name" value="AB_hydrolase_fold"/>
</dbReference>
<keyword evidence="3" id="KW-0378">Hydrolase</keyword>
<keyword evidence="4" id="KW-0443">Lipid metabolism</keyword>
<sequence>MKSSLSSTLISATTSFLPTSPTRPKSSLAPLPGAPLSDDPSLIPAKYVSEKRDEDEGASSIPGITFSASQSRANASSVNPHPTRPGVATVRAPPSQLLDAPARAAMNMPNAATSHGQARAVRGGEAKTPEYEIEEDGMGGLSLSGSMYGVTNAAAGAGAGAGMESTPLLSPMPRYPGQAGGASSSRPSSAQSNSSGRGILRRIFIDRATTPSQHLTRPTFPPPSLSTYQPQPPSPLTFLAKVNLFIDQTISVLLSTFFLAFVVAWALSAELAKGLPKWVWPDRPRKFPWDDEKYWRKEGKAVSKDPKDYARQVGMDIEDQTVETEDGYFLRMHRVIDPKHQPQADGRGGFPVLILHGLFQSSGSFVTSEERSLAFWLARHGGYQVYLGNTRGIFDMGHRNFSRNDPRFWDWTVRELAMYDLPALVDHVCQETGYDKASFAFDPRLPLSSYGNGNGLTFISLSLGMCPSLGKKMSVFIALAPAVYAGPLTTGFPFTTLNRLEWSTWKRFFGVLDFIPLMRWAYDYAPPRLFAALGYTMFAFLFSWTDTNWLHRRKTKMFRFTPTPVSSASIFWWCGKGGFADRKCTLDDTLDRWFDDRFPPLSIYYGGRDYLVLTEPLLERLEKKEKDVKVIKVTKLDKSEHCDFYWAAEAVEWAYESFLHDIESTRPRQPNE</sequence>
<keyword evidence="9" id="KW-1133">Transmembrane helix</keyword>
<dbReference type="OrthoDB" id="9974421at2759"/>
<organism evidence="11 12">
    <name type="scientific">Saitozyma podzolica</name>
    <dbReference type="NCBI Taxonomy" id="1890683"/>
    <lineage>
        <taxon>Eukaryota</taxon>
        <taxon>Fungi</taxon>
        <taxon>Dikarya</taxon>
        <taxon>Basidiomycota</taxon>
        <taxon>Agaricomycotina</taxon>
        <taxon>Tremellomycetes</taxon>
        <taxon>Tremellales</taxon>
        <taxon>Trimorphomycetaceae</taxon>
        <taxon>Saitozyma</taxon>
    </lineage>
</organism>
<comment type="caution">
    <text evidence="11">The sequence shown here is derived from an EMBL/GenBank/DDBJ whole genome shotgun (WGS) entry which is preliminary data.</text>
</comment>
<evidence type="ECO:0000259" key="10">
    <source>
        <dbReference type="Pfam" id="PF04083"/>
    </source>
</evidence>
<dbReference type="InterPro" id="IPR006693">
    <property type="entry name" value="AB_hydrolase_lipase"/>
</dbReference>
<dbReference type="EC" id="3.1.1.13" evidence="6"/>
<accession>A0A427XZ10</accession>
<evidence type="ECO:0000313" key="11">
    <source>
        <dbReference type="EMBL" id="RSH84047.1"/>
    </source>
</evidence>